<name>A0A918DXW0_9GAMM</name>
<dbReference type="RefSeq" id="WP_188863027.1">
    <property type="nucleotide sequence ID" value="NZ_BMLT01000021.1"/>
</dbReference>
<keyword evidence="1" id="KW-1133">Transmembrane helix</keyword>
<dbReference type="AlphaFoldDB" id="A0A918DXW0"/>
<comment type="caution">
    <text evidence="2">The sequence shown here is derived from an EMBL/GenBank/DDBJ whole genome shotgun (WGS) entry which is preliminary data.</text>
</comment>
<feature type="transmembrane region" description="Helical" evidence="1">
    <location>
        <begin position="30"/>
        <end position="50"/>
    </location>
</feature>
<reference evidence="2 3" key="1">
    <citation type="journal article" date="2014" name="Int. J. Syst. Evol. Microbiol.">
        <title>Complete genome sequence of Corynebacterium casei LMG S-19264T (=DSM 44701T), isolated from a smear-ripened cheese.</title>
        <authorList>
            <consortium name="US DOE Joint Genome Institute (JGI-PGF)"/>
            <person name="Walter F."/>
            <person name="Albersmeier A."/>
            <person name="Kalinowski J."/>
            <person name="Ruckert C."/>
        </authorList>
    </citation>
    <scope>NUCLEOTIDE SEQUENCE [LARGE SCALE GENOMIC DNA]</scope>
    <source>
        <strain evidence="2 3">CGMCC 1.7286</strain>
    </source>
</reference>
<sequence>MNVALITPLIFITMAVAVFADWQHGVEWGGNIALFASWLLIAVCFFGLLIKYDNWLESSRNADTSETIYISRICLIGMIVMQVAAGWVWTPAILTAVILLCWSKFAEFKKRKRQEAEL</sequence>
<protein>
    <submittedName>
        <fullName evidence="2">Uncharacterized protein</fullName>
    </submittedName>
</protein>
<dbReference type="EMBL" id="BMLT01000021">
    <property type="protein sequence ID" value="GGO89205.1"/>
    <property type="molecule type" value="Genomic_DNA"/>
</dbReference>
<evidence type="ECO:0000313" key="3">
    <source>
        <dbReference type="Proteomes" id="UP000599578"/>
    </source>
</evidence>
<accession>A0A918DXW0</accession>
<keyword evidence="1" id="KW-0812">Transmembrane</keyword>
<evidence type="ECO:0000313" key="2">
    <source>
        <dbReference type="EMBL" id="GGO89205.1"/>
    </source>
</evidence>
<evidence type="ECO:0000256" key="1">
    <source>
        <dbReference type="SAM" id="Phobius"/>
    </source>
</evidence>
<feature type="transmembrane region" description="Helical" evidence="1">
    <location>
        <begin position="87"/>
        <end position="105"/>
    </location>
</feature>
<dbReference type="Proteomes" id="UP000599578">
    <property type="component" value="Unassembled WGS sequence"/>
</dbReference>
<keyword evidence="3" id="KW-1185">Reference proteome</keyword>
<organism evidence="2 3">
    <name type="scientific">Marinobacterium nitratireducens</name>
    <dbReference type="NCBI Taxonomy" id="518897"/>
    <lineage>
        <taxon>Bacteria</taxon>
        <taxon>Pseudomonadati</taxon>
        <taxon>Pseudomonadota</taxon>
        <taxon>Gammaproteobacteria</taxon>
        <taxon>Oceanospirillales</taxon>
        <taxon>Oceanospirillaceae</taxon>
        <taxon>Marinobacterium</taxon>
    </lineage>
</organism>
<keyword evidence="1" id="KW-0472">Membrane</keyword>
<proteinExistence type="predicted"/>
<gene>
    <name evidence="2" type="ORF">GCM10011348_46410</name>
</gene>